<keyword evidence="2" id="KW-1185">Reference proteome</keyword>
<dbReference type="Proteomes" id="UP001596472">
    <property type="component" value="Unassembled WGS sequence"/>
</dbReference>
<accession>A0ABW2L6M6</accession>
<name>A0ABW2L6M6_9BACT</name>
<organism evidence="1 2">
    <name type="scientific">Haloferula chungangensis</name>
    <dbReference type="NCBI Taxonomy" id="1048331"/>
    <lineage>
        <taxon>Bacteria</taxon>
        <taxon>Pseudomonadati</taxon>
        <taxon>Verrucomicrobiota</taxon>
        <taxon>Verrucomicrobiia</taxon>
        <taxon>Verrucomicrobiales</taxon>
        <taxon>Verrucomicrobiaceae</taxon>
        <taxon>Haloferula</taxon>
    </lineage>
</organism>
<dbReference type="RefSeq" id="WP_379712961.1">
    <property type="nucleotide sequence ID" value="NZ_JBHTBS010000006.1"/>
</dbReference>
<evidence type="ECO:0008006" key="3">
    <source>
        <dbReference type="Google" id="ProtNLM"/>
    </source>
</evidence>
<sequence length="245" mass="28189">MSDAKIALVLLSHERAERVNRMVDRWRSITRPYLIVVAFGGDASEFESIKGRKVFVDDSRLRTTDHQRERQSYTEVLRKSVQSIADDDWDALYLAEFDMLPIVSDLWKRLEQRAEAENADLLGHRVWRVDGTFHPHYSNLATAPEWFEWIRTFSIREESAVVLSCMGCGQRWRREAIQAVVDIGEPVRAYLELHLPTAAHHLGYRVRGLSDQDQFVSSDQLATSAIPSMKQNGAWVVHPVKGEWA</sequence>
<comment type="caution">
    <text evidence="1">The sequence shown here is derived from an EMBL/GenBank/DDBJ whole genome shotgun (WGS) entry which is preliminary data.</text>
</comment>
<protein>
    <recommendedName>
        <fullName evidence="3">Glycosyltransferase</fullName>
    </recommendedName>
</protein>
<reference evidence="2" key="1">
    <citation type="journal article" date="2019" name="Int. J. Syst. Evol. Microbiol.">
        <title>The Global Catalogue of Microorganisms (GCM) 10K type strain sequencing project: providing services to taxonomists for standard genome sequencing and annotation.</title>
        <authorList>
            <consortium name="The Broad Institute Genomics Platform"/>
            <consortium name="The Broad Institute Genome Sequencing Center for Infectious Disease"/>
            <person name="Wu L."/>
            <person name="Ma J."/>
        </authorList>
    </citation>
    <scope>NUCLEOTIDE SEQUENCE [LARGE SCALE GENOMIC DNA]</scope>
    <source>
        <strain evidence="2">CGMCC 4.1467</strain>
    </source>
</reference>
<gene>
    <name evidence="1" type="ORF">ACFQY0_12770</name>
</gene>
<dbReference type="EMBL" id="JBHTBS010000006">
    <property type="protein sequence ID" value="MFC7338058.1"/>
    <property type="molecule type" value="Genomic_DNA"/>
</dbReference>
<proteinExistence type="predicted"/>
<evidence type="ECO:0000313" key="2">
    <source>
        <dbReference type="Proteomes" id="UP001596472"/>
    </source>
</evidence>
<evidence type="ECO:0000313" key="1">
    <source>
        <dbReference type="EMBL" id="MFC7338058.1"/>
    </source>
</evidence>